<dbReference type="PANTHER" id="PTHR46932:SF11">
    <property type="entry name" value="OS02G0582800 PROTEIN"/>
    <property type="match status" value="1"/>
</dbReference>
<evidence type="ECO:0000313" key="3">
    <source>
        <dbReference type="Proteomes" id="UP000032180"/>
    </source>
</evidence>
<dbReference type="HOGENOM" id="CLU_092610_0_0_1"/>
<evidence type="ECO:0000313" key="2">
    <source>
        <dbReference type="EnsemblPlants" id="LPERR04G12270.1"/>
    </source>
</evidence>
<proteinExistence type="predicted"/>
<organism evidence="2 3">
    <name type="scientific">Leersia perrieri</name>
    <dbReference type="NCBI Taxonomy" id="77586"/>
    <lineage>
        <taxon>Eukaryota</taxon>
        <taxon>Viridiplantae</taxon>
        <taxon>Streptophyta</taxon>
        <taxon>Embryophyta</taxon>
        <taxon>Tracheophyta</taxon>
        <taxon>Spermatophyta</taxon>
        <taxon>Magnoliopsida</taxon>
        <taxon>Liliopsida</taxon>
        <taxon>Poales</taxon>
        <taxon>Poaceae</taxon>
        <taxon>BOP clade</taxon>
        <taxon>Oryzoideae</taxon>
        <taxon>Oryzeae</taxon>
        <taxon>Oryzinae</taxon>
        <taxon>Leersia</taxon>
    </lineage>
</organism>
<dbReference type="EnsemblPlants" id="LPERR04G12270.1">
    <property type="protein sequence ID" value="LPERR04G12270.1"/>
    <property type="gene ID" value="LPERR04G12270"/>
</dbReference>
<keyword evidence="3" id="KW-1185">Reference proteome</keyword>
<evidence type="ECO:0000256" key="1">
    <source>
        <dbReference type="SAM" id="MobiDB-lite"/>
    </source>
</evidence>
<dbReference type="STRING" id="77586.A0A0D9W617"/>
<protein>
    <recommendedName>
        <fullName evidence="4">HMA domain-containing protein</fullName>
    </recommendedName>
</protein>
<name>A0A0D9W617_9ORYZ</name>
<dbReference type="AlphaFoldDB" id="A0A0D9W617"/>
<dbReference type="Proteomes" id="UP000032180">
    <property type="component" value="Chromosome 4"/>
</dbReference>
<dbReference type="Gene3D" id="3.30.70.100">
    <property type="match status" value="1"/>
</dbReference>
<sequence>MGDIEKEIVIRLHSSEKGHKKAIKVAAAVSGVESVTLAGEDRNLLLVIGFSVDSNDLIEKLRRKVGRAEVVELRTVDADELMHPYGGGGYYGAATPYNTHHLATAAASTPTTTPAAGTSAAAARGTISTTTTTRR</sequence>
<dbReference type="PANTHER" id="PTHR46932">
    <property type="entry name" value="HEAVY METAL-ASSOCIATED ISOPRENYLATED PLANT PROTEIN 47"/>
    <property type="match status" value="1"/>
</dbReference>
<dbReference type="InterPro" id="IPR042885">
    <property type="entry name" value="HIPP47/16"/>
</dbReference>
<dbReference type="Gramene" id="LPERR04G12270.1">
    <property type="protein sequence ID" value="LPERR04G12270.1"/>
    <property type="gene ID" value="LPERR04G12270"/>
</dbReference>
<reference evidence="2 3" key="1">
    <citation type="submission" date="2012-08" db="EMBL/GenBank/DDBJ databases">
        <title>Oryza genome evolution.</title>
        <authorList>
            <person name="Wing R.A."/>
        </authorList>
    </citation>
    <scope>NUCLEOTIDE SEQUENCE</scope>
</reference>
<evidence type="ECO:0008006" key="4">
    <source>
        <dbReference type="Google" id="ProtNLM"/>
    </source>
</evidence>
<feature type="region of interest" description="Disordered" evidence="1">
    <location>
        <begin position="109"/>
        <end position="135"/>
    </location>
</feature>
<reference evidence="2" key="3">
    <citation type="submission" date="2015-04" db="UniProtKB">
        <authorList>
            <consortium name="EnsemblPlants"/>
        </authorList>
    </citation>
    <scope>IDENTIFICATION</scope>
</reference>
<accession>A0A0D9W617</accession>
<reference evidence="3" key="2">
    <citation type="submission" date="2013-12" db="EMBL/GenBank/DDBJ databases">
        <authorList>
            <person name="Yu Y."/>
            <person name="Lee S."/>
            <person name="de Baynast K."/>
            <person name="Wissotski M."/>
            <person name="Liu L."/>
            <person name="Talag J."/>
            <person name="Goicoechea J."/>
            <person name="Angelova A."/>
            <person name="Jetty R."/>
            <person name="Kudrna D."/>
            <person name="Golser W."/>
            <person name="Rivera L."/>
            <person name="Zhang J."/>
            <person name="Wing R."/>
        </authorList>
    </citation>
    <scope>NUCLEOTIDE SEQUENCE</scope>
</reference>